<sequence>MRTSHQKKRKRDHPNTKSPRGEFIPLPSPPVFLLLINRDLKVAIWVFTFLAIERGFFCWFRAILERGISCGYFGFAQSV</sequence>
<feature type="region of interest" description="Disordered" evidence="1">
    <location>
        <begin position="1"/>
        <end position="23"/>
    </location>
</feature>
<comment type="caution">
    <text evidence="2">The sequence shown here is derived from an EMBL/GenBank/DDBJ whole genome shotgun (WGS) entry which is preliminary data.</text>
</comment>
<organism evidence="2 3">
    <name type="scientific">Thalictrum thalictroides</name>
    <name type="common">Rue-anemone</name>
    <name type="synonym">Anemone thalictroides</name>
    <dbReference type="NCBI Taxonomy" id="46969"/>
    <lineage>
        <taxon>Eukaryota</taxon>
        <taxon>Viridiplantae</taxon>
        <taxon>Streptophyta</taxon>
        <taxon>Embryophyta</taxon>
        <taxon>Tracheophyta</taxon>
        <taxon>Spermatophyta</taxon>
        <taxon>Magnoliopsida</taxon>
        <taxon>Ranunculales</taxon>
        <taxon>Ranunculaceae</taxon>
        <taxon>Thalictroideae</taxon>
        <taxon>Thalictrum</taxon>
    </lineage>
</organism>
<feature type="compositionally biased region" description="Basic residues" evidence="1">
    <location>
        <begin position="1"/>
        <end position="12"/>
    </location>
</feature>
<evidence type="ECO:0000256" key="1">
    <source>
        <dbReference type="SAM" id="MobiDB-lite"/>
    </source>
</evidence>
<protein>
    <submittedName>
        <fullName evidence="2">Uncharacterized protein</fullName>
    </submittedName>
</protein>
<keyword evidence="3" id="KW-1185">Reference proteome</keyword>
<dbReference type="AlphaFoldDB" id="A0A7J6X2F1"/>
<reference evidence="2 3" key="1">
    <citation type="submission" date="2020-06" db="EMBL/GenBank/DDBJ databases">
        <title>Transcriptomic and genomic resources for Thalictrum thalictroides and T. hernandezii: Facilitating candidate gene discovery in an emerging model plant lineage.</title>
        <authorList>
            <person name="Arias T."/>
            <person name="Riano-Pachon D.M."/>
            <person name="Di Stilio V.S."/>
        </authorList>
    </citation>
    <scope>NUCLEOTIDE SEQUENCE [LARGE SCALE GENOMIC DNA]</scope>
    <source>
        <strain evidence="3">cv. WT478/WT964</strain>
        <tissue evidence="2">Leaves</tissue>
    </source>
</reference>
<evidence type="ECO:0000313" key="3">
    <source>
        <dbReference type="Proteomes" id="UP000554482"/>
    </source>
</evidence>
<dbReference type="EMBL" id="JABWDY010007280">
    <property type="protein sequence ID" value="KAF5203065.1"/>
    <property type="molecule type" value="Genomic_DNA"/>
</dbReference>
<gene>
    <name evidence="2" type="ORF">FRX31_007340</name>
</gene>
<proteinExistence type="predicted"/>
<name>A0A7J6X2F1_THATH</name>
<accession>A0A7J6X2F1</accession>
<dbReference type="Proteomes" id="UP000554482">
    <property type="component" value="Unassembled WGS sequence"/>
</dbReference>
<evidence type="ECO:0000313" key="2">
    <source>
        <dbReference type="EMBL" id="KAF5203065.1"/>
    </source>
</evidence>